<evidence type="ECO:0000256" key="13">
    <source>
        <dbReference type="SAM" id="Phobius"/>
    </source>
</evidence>
<evidence type="ECO:0000256" key="8">
    <source>
        <dbReference type="ARBA" id="ARBA00022912"/>
    </source>
</evidence>
<feature type="transmembrane region" description="Helical" evidence="13">
    <location>
        <begin position="520"/>
        <end position="540"/>
    </location>
</feature>
<dbReference type="Gene3D" id="3.60.40.10">
    <property type="entry name" value="PPM-type phosphatase domain"/>
    <property type="match status" value="1"/>
</dbReference>
<feature type="region of interest" description="Disordered" evidence="12">
    <location>
        <begin position="1"/>
        <end position="34"/>
    </location>
</feature>
<dbReference type="InterPro" id="IPR000222">
    <property type="entry name" value="PP2C_BS"/>
</dbReference>
<proteinExistence type="inferred from homology"/>
<dbReference type="InterPro" id="IPR007603">
    <property type="entry name" value="Choline_transptr-like"/>
</dbReference>
<dbReference type="GO" id="GO:0005886">
    <property type="term" value="C:plasma membrane"/>
    <property type="evidence" value="ECO:0007669"/>
    <property type="project" value="TreeGrafter"/>
</dbReference>
<dbReference type="Pfam" id="PF00481">
    <property type="entry name" value="PP2C"/>
    <property type="match status" value="2"/>
</dbReference>
<comment type="subcellular location">
    <subcellularLocation>
        <location evidence="2">Membrane</location>
        <topology evidence="2">Multi-pass membrane protein</topology>
    </subcellularLocation>
</comment>
<dbReference type="InterPro" id="IPR001932">
    <property type="entry name" value="PPM-type_phosphatase-like_dom"/>
</dbReference>
<feature type="compositionally biased region" description="Polar residues" evidence="12">
    <location>
        <begin position="7"/>
        <end position="21"/>
    </location>
</feature>
<evidence type="ECO:0000256" key="12">
    <source>
        <dbReference type="SAM" id="MobiDB-lite"/>
    </source>
</evidence>
<comment type="function">
    <text evidence="1">Probably involved in transport through the plasma membrane.</text>
</comment>
<dbReference type="SUPFAM" id="SSF81606">
    <property type="entry name" value="PP2C-like"/>
    <property type="match status" value="1"/>
</dbReference>
<evidence type="ECO:0000256" key="11">
    <source>
        <dbReference type="RuleBase" id="RU003465"/>
    </source>
</evidence>
<evidence type="ECO:0000313" key="15">
    <source>
        <dbReference type="EMBL" id="KAG5172822.1"/>
    </source>
</evidence>
<evidence type="ECO:0000256" key="10">
    <source>
        <dbReference type="ARBA" id="ARBA00023136"/>
    </source>
</evidence>
<evidence type="ECO:0000256" key="1">
    <source>
        <dbReference type="ARBA" id="ARBA00002957"/>
    </source>
</evidence>
<sequence>MAPRFTDSPNARSKSISTADLDTNGVLNRHSANHPTFRVGVSEDKGTRRTMEDAHSFVVDFDAVRGQGFFAVFDGHAGKHAAEWCGSHFHEYLLDAIHSSPDVPIPDILNHTFHAVDESLSRMCEESEGKIHSGCTAVTAFLRVEDSNGRQSFLSPPSSPSAESPVSGHSINNSVDGEPGSFVVEDAADALKQDATPKKAKEKKTSSTSRLRKALRSLGGGASSKFTSSSASGNSSSAASVKSVAEGVTITVPPPDAKYVLYSANAGDARGVLCRAGKAVRLTYDHKGTDKQEAKRITDAGGFVMSGRVNGVLAVTRSLGDSSMKEFVVGAPYTTETELCEEDELLILACDGLWDVIGDQAAIDLVRDIEDAQQASSVLCQHALSHHTTDNVTVVVVRFKHLGPQRDFEEQNIRLVPMYGQQPYPGPTPAYGSEGPYYVPPEQPLYGGDIKDPYAGGRFKPKKRVNDPIFLIFFVLQFLGFAAVSGVALNTWISQDGLGGGLGKGGGQTGTVVTMNRSTVYLLLLVTAAGMLLSVAYLMLARMFTKTIMHITLILTIALNIGICVYYYITKYWSGAIIFTIIAILSVLSYFGFRSRIPLASLLLQVVMDVSKHHTSVYAVAFASLFLQAVLSVWFTFTTIATYAKWTPGNPSCDTSSCSSGKVAGLIFFEAFSFLWTSQVIGNVALSTLAGGPYGSWYYFGPRGNGEMPNHPTLSAFGRASTLSLGSIAFGSLIVTILDLLRLILNAAQQNANADGHPVEACLACCAACFVGMLQSLVEYFNRYAYIEIALYGKPYIKAAKDTWRLFKDRGIDALVNDSLVGMTLTWGAYAIGVLCSLFGYLYLRFTAPSYNSEGQYTAPIVLFSFLIGMVCSMTMGSAIEAGVSTIFVGLGEDPQVLAIRAPELFSMIAQAYPDVTRGVPRG</sequence>
<feature type="transmembrane region" description="Helical" evidence="13">
    <location>
        <begin position="469"/>
        <end position="493"/>
    </location>
</feature>
<reference evidence="15" key="1">
    <citation type="submission" date="2021-02" db="EMBL/GenBank/DDBJ databases">
        <title>Psilocybe cubensis genome.</title>
        <authorList>
            <person name="Mckernan K.J."/>
            <person name="Crawford S."/>
            <person name="Trippe A."/>
            <person name="Kane L.T."/>
            <person name="Mclaughlin S."/>
        </authorList>
    </citation>
    <scope>NUCLEOTIDE SEQUENCE [LARGE SCALE GENOMIC DNA]</scope>
    <source>
        <strain evidence="15">MGC-MH-2018</strain>
    </source>
</reference>
<feature type="compositionally biased region" description="Low complexity" evidence="12">
    <location>
        <begin position="223"/>
        <end position="240"/>
    </location>
</feature>
<dbReference type="GO" id="GO:0046872">
    <property type="term" value="F:metal ion binding"/>
    <property type="evidence" value="ECO:0007669"/>
    <property type="project" value="UniProtKB-KW"/>
</dbReference>
<dbReference type="CDD" id="cd00143">
    <property type="entry name" value="PP2Cc"/>
    <property type="match status" value="1"/>
</dbReference>
<evidence type="ECO:0000256" key="4">
    <source>
        <dbReference type="ARBA" id="ARBA00015388"/>
    </source>
</evidence>
<dbReference type="GO" id="GO:0022857">
    <property type="term" value="F:transmembrane transporter activity"/>
    <property type="evidence" value="ECO:0007669"/>
    <property type="project" value="InterPro"/>
</dbReference>
<feature type="transmembrane region" description="Helical" evidence="13">
    <location>
        <begin position="617"/>
        <end position="637"/>
    </location>
</feature>
<evidence type="ECO:0000256" key="5">
    <source>
        <dbReference type="ARBA" id="ARBA00022692"/>
    </source>
</evidence>
<dbReference type="InterPro" id="IPR036457">
    <property type="entry name" value="PPM-type-like_dom_sf"/>
</dbReference>
<feature type="transmembrane region" description="Helical" evidence="13">
    <location>
        <begin position="858"/>
        <end position="880"/>
    </location>
</feature>
<accession>A0A8H7Y4S6</accession>
<feature type="transmembrane region" description="Helical" evidence="13">
    <location>
        <begin position="723"/>
        <end position="745"/>
    </location>
</feature>
<evidence type="ECO:0000259" key="14">
    <source>
        <dbReference type="PROSITE" id="PS51746"/>
    </source>
</evidence>
<dbReference type="PROSITE" id="PS01032">
    <property type="entry name" value="PPM_1"/>
    <property type="match status" value="1"/>
</dbReference>
<organism evidence="15">
    <name type="scientific">Psilocybe cubensis</name>
    <name type="common">Psychedelic mushroom</name>
    <name type="synonym">Stropharia cubensis</name>
    <dbReference type="NCBI Taxonomy" id="181762"/>
    <lineage>
        <taxon>Eukaryota</taxon>
        <taxon>Fungi</taxon>
        <taxon>Dikarya</taxon>
        <taxon>Basidiomycota</taxon>
        <taxon>Agaricomycotina</taxon>
        <taxon>Agaricomycetes</taxon>
        <taxon>Agaricomycetidae</taxon>
        <taxon>Agaricales</taxon>
        <taxon>Agaricineae</taxon>
        <taxon>Strophariaceae</taxon>
        <taxon>Psilocybe</taxon>
    </lineage>
</organism>
<evidence type="ECO:0000256" key="7">
    <source>
        <dbReference type="ARBA" id="ARBA00022801"/>
    </source>
</evidence>
<feature type="transmembrane region" description="Helical" evidence="13">
    <location>
        <begin position="827"/>
        <end position="846"/>
    </location>
</feature>
<dbReference type="PROSITE" id="PS51746">
    <property type="entry name" value="PPM_2"/>
    <property type="match status" value="1"/>
</dbReference>
<dbReference type="PANTHER" id="PTHR12385:SF4">
    <property type="entry name" value="PROTEIN PNS1"/>
    <property type="match status" value="1"/>
</dbReference>
<comment type="similarity">
    <text evidence="3">Belongs to the CTL (choline transporter-like) family.</text>
</comment>
<dbReference type="SMART" id="SM00331">
    <property type="entry name" value="PP2C_SIG"/>
    <property type="match status" value="1"/>
</dbReference>
<feature type="transmembrane region" description="Helical" evidence="13">
    <location>
        <begin position="757"/>
        <end position="778"/>
    </location>
</feature>
<dbReference type="OrthoDB" id="44736at2759"/>
<keyword evidence="8 11" id="KW-0904">Protein phosphatase</keyword>
<protein>
    <recommendedName>
        <fullName evidence="4">Protein PNS1</fullName>
    </recommendedName>
</protein>
<dbReference type="GO" id="GO:0004721">
    <property type="term" value="F:phosphoprotein phosphatase activity"/>
    <property type="evidence" value="ECO:0007669"/>
    <property type="project" value="UniProtKB-KW"/>
</dbReference>
<keyword evidence="7 11" id="KW-0378">Hydrolase</keyword>
<keyword evidence="6" id="KW-0479">Metal-binding</keyword>
<evidence type="ECO:0000256" key="6">
    <source>
        <dbReference type="ARBA" id="ARBA00022723"/>
    </source>
</evidence>
<name>A0A8H7Y4S6_PSICU</name>
<keyword evidence="9 13" id="KW-1133">Transmembrane helix</keyword>
<comment type="caution">
    <text evidence="15">The sequence shown here is derived from an EMBL/GenBank/DDBJ whole genome shotgun (WGS) entry which is preliminary data.</text>
</comment>
<feature type="compositionally biased region" description="Basic and acidic residues" evidence="12">
    <location>
        <begin position="189"/>
        <end position="205"/>
    </location>
</feature>
<dbReference type="EMBL" id="JAFIQS010000002">
    <property type="protein sequence ID" value="KAG5172822.1"/>
    <property type="molecule type" value="Genomic_DNA"/>
</dbReference>
<evidence type="ECO:0000256" key="2">
    <source>
        <dbReference type="ARBA" id="ARBA00004141"/>
    </source>
</evidence>
<evidence type="ECO:0000256" key="9">
    <source>
        <dbReference type="ARBA" id="ARBA00022989"/>
    </source>
</evidence>
<feature type="transmembrane region" description="Helical" evidence="13">
    <location>
        <begin position="575"/>
        <end position="593"/>
    </location>
</feature>
<dbReference type="AlphaFoldDB" id="A0A8H7Y4S6"/>
<keyword evidence="5 13" id="KW-0812">Transmembrane</keyword>
<feature type="domain" description="PPM-type phosphatase" evidence="14">
    <location>
        <begin position="38"/>
        <end position="399"/>
    </location>
</feature>
<feature type="transmembrane region" description="Helical" evidence="13">
    <location>
        <begin position="547"/>
        <end position="569"/>
    </location>
</feature>
<gene>
    <name evidence="15" type="ORF">JR316_002325</name>
</gene>
<feature type="compositionally biased region" description="Low complexity" evidence="12">
    <location>
        <begin position="152"/>
        <end position="170"/>
    </location>
</feature>
<dbReference type="SMART" id="SM00332">
    <property type="entry name" value="PP2Cc"/>
    <property type="match status" value="1"/>
</dbReference>
<feature type="region of interest" description="Disordered" evidence="12">
    <location>
        <begin position="149"/>
        <end position="240"/>
    </location>
</feature>
<dbReference type="PANTHER" id="PTHR12385">
    <property type="entry name" value="CHOLINE TRANSPORTER-LIKE (SLC FAMILY 44)"/>
    <property type="match status" value="1"/>
</dbReference>
<dbReference type="Pfam" id="PF04515">
    <property type="entry name" value="Choline_transpo"/>
    <property type="match status" value="1"/>
</dbReference>
<keyword evidence="10 13" id="KW-0472">Membrane</keyword>
<evidence type="ECO:0000256" key="3">
    <source>
        <dbReference type="ARBA" id="ARBA00007168"/>
    </source>
</evidence>
<comment type="similarity">
    <text evidence="11">Belongs to the PP2C family.</text>
</comment>